<dbReference type="AlphaFoldDB" id="A0A3B0Y4R3"/>
<feature type="domain" description="Solute-binding protein family 3/N-terminal" evidence="4">
    <location>
        <begin position="283"/>
        <end position="508"/>
    </location>
</feature>
<dbReference type="Pfam" id="PF01464">
    <property type="entry name" value="SLT"/>
    <property type="match status" value="1"/>
</dbReference>
<comment type="subcellular location">
    <subcellularLocation>
        <location evidence="1">Cell outer membrane</location>
        <topology evidence="1">Peripheral membrane protein</topology>
    </subcellularLocation>
</comment>
<name>A0A3B0Y4R3_9ZZZZ</name>
<accession>A0A3B0Y4R3</accession>
<reference evidence="5" key="1">
    <citation type="submission" date="2018-06" db="EMBL/GenBank/DDBJ databases">
        <authorList>
            <person name="Zhirakovskaya E."/>
        </authorList>
    </citation>
    <scope>NUCLEOTIDE SEQUENCE</scope>
</reference>
<evidence type="ECO:0000256" key="3">
    <source>
        <dbReference type="ARBA" id="ARBA00023237"/>
    </source>
</evidence>
<dbReference type="Gene3D" id="3.40.190.10">
    <property type="entry name" value="Periplasmic binding protein-like II"/>
    <property type="match status" value="4"/>
</dbReference>
<dbReference type="PANTHER" id="PTHR35936:SF32">
    <property type="entry name" value="MEMBRANE-BOUND LYTIC MUREIN TRANSGLYCOSYLASE F"/>
    <property type="match status" value="1"/>
</dbReference>
<dbReference type="PROSITE" id="PS51257">
    <property type="entry name" value="PROKAR_LIPOPROTEIN"/>
    <property type="match status" value="1"/>
</dbReference>
<dbReference type="SMART" id="SM00062">
    <property type="entry name" value="PBPb"/>
    <property type="match status" value="2"/>
</dbReference>
<evidence type="ECO:0000256" key="1">
    <source>
        <dbReference type="ARBA" id="ARBA00004339"/>
    </source>
</evidence>
<dbReference type="InterPro" id="IPR008258">
    <property type="entry name" value="Transglycosylase_SLT_dom_1"/>
</dbReference>
<evidence type="ECO:0000313" key="5">
    <source>
        <dbReference type="EMBL" id="VAW63386.1"/>
    </source>
</evidence>
<feature type="domain" description="Solute-binding protein family 3/N-terminal" evidence="4">
    <location>
        <begin position="54"/>
        <end position="274"/>
    </location>
</feature>
<dbReference type="Gene3D" id="1.10.530.10">
    <property type="match status" value="1"/>
</dbReference>
<gene>
    <name evidence="5" type="ORF">MNBD_GAMMA08-20</name>
</gene>
<dbReference type="SUPFAM" id="SSF53955">
    <property type="entry name" value="Lysozyme-like"/>
    <property type="match status" value="1"/>
</dbReference>
<proteinExistence type="predicted"/>
<evidence type="ECO:0000259" key="4">
    <source>
        <dbReference type="SMART" id="SM00062"/>
    </source>
</evidence>
<sequence>MRSLHHLFYSCFYLSILFLSACSDDTQNTPHNTLPVVESYIETGDLEAIKSHGKLRILVLPLDDRWLPRNGNSFNREQEMAIKLANQLNLKPVFVHVEKFEDLIPQLNMGRGDIIAANLTITKSRKENLNFSVPVAHSAERIVSRIDDDKIKNRKSLNDRRIAFRAQSSYQETVEALALKQPKVKTEILSGHLSSDQIIDLLVNKKIDLAIMDSNVLEVLSEYRNDFKINFSLTSERALAWGVRKNNPDLLTVINQFLTHEQLTTHKQSIFLDDFDAIIKRKTLRVITRNNAASYFLWRGELLGFEYELAKAFAKQHKLRLEIISAPTHEAQIPMLLEGKGDIIASFLSITDKRKELGVEFSRAHHKASEVIVSRINDKPIESADDLTGRSIYARESSAYWETLQALQKTGLKFNLVAAPENMETEEIIAQVAEGKFDLTLADSHLLDIELTWRDDIKASFVLGDVRENAWAMRKNNPLLIKAVNQFLKKQYRSLFYNVTYEKYFKNAHRIKKYRAQRIDLNADGTLSPYDTLVKKYAEKYKFDWRLIIAQMYQESRFNPNAKSWVGAQGLMQVMPRTAKEMGIKNLKQPEEGIKAGVQYLNWVRNRFEPELSVKDRMWFTLAAYNAGQGHVKDARRLARQQGLNPNKWFNHVEKSMLLLSKRKYFRKARHGYVRGTEPVNYVLEIRDRYRAYIKLAEDLHE</sequence>
<keyword evidence="3" id="KW-0998">Cell outer membrane</keyword>
<protein>
    <submittedName>
        <fullName evidence="5">Membrane-bound lytic murein transglycosylase F</fullName>
    </submittedName>
</protein>
<dbReference type="GO" id="GO:0009279">
    <property type="term" value="C:cell outer membrane"/>
    <property type="evidence" value="ECO:0007669"/>
    <property type="project" value="UniProtKB-SubCell"/>
</dbReference>
<dbReference type="EMBL" id="UOFH01000249">
    <property type="protein sequence ID" value="VAW63386.1"/>
    <property type="molecule type" value="Genomic_DNA"/>
</dbReference>
<keyword evidence="2" id="KW-0732">Signal</keyword>
<organism evidence="5">
    <name type="scientific">hydrothermal vent metagenome</name>
    <dbReference type="NCBI Taxonomy" id="652676"/>
    <lineage>
        <taxon>unclassified sequences</taxon>
        <taxon>metagenomes</taxon>
        <taxon>ecological metagenomes</taxon>
    </lineage>
</organism>
<dbReference type="InterPro" id="IPR001638">
    <property type="entry name" value="Solute-binding_3/MltF_N"/>
</dbReference>
<dbReference type="SUPFAM" id="SSF53850">
    <property type="entry name" value="Periplasmic binding protein-like II"/>
    <property type="match status" value="2"/>
</dbReference>
<dbReference type="CDD" id="cd01009">
    <property type="entry name" value="PBP2_YfhD_N"/>
    <property type="match status" value="2"/>
</dbReference>
<dbReference type="Pfam" id="PF00497">
    <property type="entry name" value="SBP_bac_3"/>
    <property type="match status" value="2"/>
</dbReference>
<dbReference type="InterPro" id="IPR023346">
    <property type="entry name" value="Lysozyme-like_dom_sf"/>
</dbReference>
<evidence type="ECO:0000256" key="2">
    <source>
        <dbReference type="ARBA" id="ARBA00022729"/>
    </source>
</evidence>
<keyword evidence="3" id="KW-0472">Membrane</keyword>
<dbReference type="CDD" id="cd13403">
    <property type="entry name" value="MLTF-like"/>
    <property type="match status" value="1"/>
</dbReference>
<dbReference type="PANTHER" id="PTHR35936">
    <property type="entry name" value="MEMBRANE-BOUND LYTIC MUREIN TRANSGLYCOSYLASE F"/>
    <property type="match status" value="1"/>
</dbReference>